<dbReference type="PANTHER" id="PTHR13774:SF32">
    <property type="entry name" value="ANTISENSE-ENHANCING SEQUENCE 1"/>
    <property type="match status" value="1"/>
</dbReference>
<dbReference type="PANTHER" id="PTHR13774">
    <property type="entry name" value="PHENAZINE BIOSYNTHESIS PROTEIN"/>
    <property type="match status" value="1"/>
</dbReference>
<gene>
    <name evidence="2" type="ORF">KDW_50140</name>
</gene>
<dbReference type="EMBL" id="BKZW01000003">
    <property type="protein sequence ID" value="GER90852.1"/>
    <property type="molecule type" value="Genomic_DNA"/>
</dbReference>
<accession>A0A5J4KUH7</accession>
<dbReference type="GO" id="GO:0016853">
    <property type="term" value="F:isomerase activity"/>
    <property type="evidence" value="ECO:0007669"/>
    <property type="project" value="TreeGrafter"/>
</dbReference>
<dbReference type="PIRSF" id="PIRSF016184">
    <property type="entry name" value="PhzC_PhzF"/>
    <property type="match status" value="1"/>
</dbReference>
<dbReference type="Pfam" id="PF02567">
    <property type="entry name" value="PhzC-PhzF"/>
    <property type="match status" value="1"/>
</dbReference>
<dbReference type="InterPro" id="IPR003719">
    <property type="entry name" value="Phenazine_PhzF-like"/>
</dbReference>
<organism evidence="2 3">
    <name type="scientific">Dictyobacter vulcani</name>
    <dbReference type="NCBI Taxonomy" id="2607529"/>
    <lineage>
        <taxon>Bacteria</taxon>
        <taxon>Bacillati</taxon>
        <taxon>Chloroflexota</taxon>
        <taxon>Ktedonobacteria</taxon>
        <taxon>Ktedonobacterales</taxon>
        <taxon>Dictyobacteraceae</taxon>
        <taxon>Dictyobacter</taxon>
    </lineage>
</organism>
<dbReference type="GO" id="GO:0005737">
    <property type="term" value="C:cytoplasm"/>
    <property type="evidence" value="ECO:0007669"/>
    <property type="project" value="TreeGrafter"/>
</dbReference>
<evidence type="ECO:0000256" key="1">
    <source>
        <dbReference type="PIRSR" id="PIRSR016184-1"/>
    </source>
</evidence>
<protein>
    <recommendedName>
        <fullName evidence="4">Phenazine biosynthesis protein</fullName>
    </recommendedName>
</protein>
<evidence type="ECO:0000313" key="3">
    <source>
        <dbReference type="Proteomes" id="UP000326912"/>
    </source>
</evidence>
<comment type="caution">
    <text evidence="2">The sequence shown here is derived from an EMBL/GenBank/DDBJ whole genome shotgun (WGS) entry which is preliminary data.</text>
</comment>
<dbReference type="NCBIfam" id="TIGR00654">
    <property type="entry name" value="PhzF_family"/>
    <property type="match status" value="1"/>
</dbReference>
<feature type="active site" evidence="1">
    <location>
        <position position="50"/>
    </location>
</feature>
<sequence>MQTNEKAALLSRRCLYRPCFRGNPLAVFTDAEGISAELMQILARELNLSESTFVLPAQQIGNDYQVRIFTPAAELPMAGHPTLGTAFVLAHQRFISLKGAETRLTFEEGVGPIAVSLFAQAGQVHTIQMQQPLPTFGPVFADREIIASMLSLKREDLENELPLEAVSCGVPFLFVPIKKLEAMHRIRFRQDLWERELSGFPAPQVLAFTREVEIAGSTVHSRMFAPGLGLVKIQPPALQVVLLVVTWYTMNSSNQLPA</sequence>
<name>A0A5J4KUH7_9CHLR</name>
<dbReference type="Proteomes" id="UP000326912">
    <property type="component" value="Unassembled WGS sequence"/>
</dbReference>
<dbReference type="AlphaFoldDB" id="A0A5J4KUH7"/>
<proteinExistence type="predicted"/>
<reference evidence="2 3" key="1">
    <citation type="submission" date="2019-10" db="EMBL/GenBank/DDBJ databases">
        <title>Dictyobacter vulcani sp. nov., within the class Ktedonobacteria, isolated from soil of volcanic Mt. Zao.</title>
        <authorList>
            <person name="Zheng Y."/>
            <person name="Wang C.M."/>
            <person name="Sakai Y."/>
            <person name="Abe K."/>
            <person name="Yokota A."/>
            <person name="Yabe S."/>
        </authorList>
    </citation>
    <scope>NUCLEOTIDE SEQUENCE [LARGE SCALE GENOMIC DNA]</scope>
    <source>
        <strain evidence="2 3">W12</strain>
    </source>
</reference>
<dbReference type="SUPFAM" id="SSF54506">
    <property type="entry name" value="Diaminopimelate epimerase-like"/>
    <property type="match status" value="1"/>
</dbReference>
<dbReference type="Gene3D" id="3.10.310.10">
    <property type="entry name" value="Diaminopimelate Epimerase, Chain A, domain 1"/>
    <property type="match status" value="2"/>
</dbReference>
<keyword evidence="3" id="KW-1185">Reference proteome</keyword>
<evidence type="ECO:0008006" key="4">
    <source>
        <dbReference type="Google" id="ProtNLM"/>
    </source>
</evidence>
<evidence type="ECO:0000313" key="2">
    <source>
        <dbReference type="EMBL" id="GER90852.1"/>
    </source>
</evidence>